<protein>
    <submittedName>
        <fullName evidence="6">MerR family transcriptional regulator</fullName>
    </submittedName>
</protein>
<dbReference type="SMART" id="SM00422">
    <property type="entry name" value="HTH_MERR"/>
    <property type="match status" value="1"/>
</dbReference>
<organism evidence="6 7">
    <name type="scientific">Alkalicella caledoniensis</name>
    <dbReference type="NCBI Taxonomy" id="2731377"/>
    <lineage>
        <taxon>Bacteria</taxon>
        <taxon>Bacillati</taxon>
        <taxon>Bacillota</taxon>
        <taxon>Clostridia</taxon>
        <taxon>Eubacteriales</taxon>
        <taxon>Proteinivoracaceae</taxon>
        <taxon>Alkalicella</taxon>
    </lineage>
</organism>
<dbReference type="PROSITE" id="PS50937">
    <property type="entry name" value="HTH_MERR_2"/>
    <property type="match status" value="1"/>
</dbReference>
<dbReference type="PANTHER" id="PTHR30204">
    <property type="entry name" value="REDOX-CYCLING DRUG-SENSING TRANSCRIPTIONAL ACTIVATOR SOXR"/>
    <property type="match status" value="1"/>
</dbReference>
<evidence type="ECO:0000256" key="1">
    <source>
        <dbReference type="ARBA" id="ARBA00022491"/>
    </source>
</evidence>
<evidence type="ECO:0000313" key="6">
    <source>
        <dbReference type="EMBL" id="QNO16488.1"/>
    </source>
</evidence>
<gene>
    <name evidence="6" type="ORF">HYG86_17770</name>
</gene>
<dbReference type="Gene3D" id="1.10.1660.10">
    <property type="match status" value="1"/>
</dbReference>
<dbReference type="PANTHER" id="PTHR30204:SF65">
    <property type="entry name" value="HTH-TYPE TRANSCRIPTIONAL REGULATOR TNRA"/>
    <property type="match status" value="1"/>
</dbReference>
<dbReference type="KEGG" id="acae:HYG86_17770"/>
<feature type="domain" description="HTH merR-type" evidence="5">
    <location>
        <begin position="8"/>
        <end position="76"/>
    </location>
</feature>
<proteinExistence type="predicted"/>
<dbReference type="GO" id="GO:0003677">
    <property type="term" value="F:DNA binding"/>
    <property type="evidence" value="ECO:0007669"/>
    <property type="project" value="UniProtKB-KW"/>
</dbReference>
<sequence length="115" mass="13520">MSKEDLPIISMGQVKKITELSERQIRYYEEKGLVTPNRTKGGHRLYSYNHIKKLIKIKDYLSVGRTFDEIKVTFNQREARNSAYNDNKDITSIYPYKKGITPSPYHKGITFEEEE</sequence>
<keyword evidence="1" id="KW-0678">Repressor</keyword>
<dbReference type="InterPro" id="IPR000551">
    <property type="entry name" value="MerR-type_HTH_dom"/>
</dbReference>
<dbReference type="Pfam" id="PF13411">
    <property type="entry name" value="MerR_1"/>
    <property type="match status" value="1"/>
</dbReference>
<dbReference type="AlphaFoldDB" id="A0A7G9WCS6"/>
<keyword evidence="7" id="KW-1185">Reference proteome</keyword>
<dbReference type="SUPFAM" id="SSF46955">
    <property type="entry name" value="Putative DNA-binding domain"/>
    <property type="match status" value="1"/>
</dbReference>
<dbReference type="RefSeq" id="WP_213166880.1">
    <property type="nucleotide sequence ID" value="NZ_CP058559.1"/>
</dbReference>
<evidence type="ECO:0000256" key="4">
    <source>
        <dbReference type="ARBA" id="ARBA00023163"/>
    </source>
</evidence>
<dbReference type="Proteomes" id="UP000516160">
    <property type="component" value="Chromosome"/>
</dbReference>
<dbReference type="InterPro" id="IPR009061">
    <property type="entry name" value="DNA-bd_dom_put_sf"/>
</dbReference>
<evidence type="ECO:0000256" key="2">
    <source>
        <dbReference type="ARBA" id="ARBA00023015"/>
    </source>
</evidence>
<dbReference type="GO" id="GO:0003700">
    <property type="term" value="F:DNA-binding transcription factor activity"/>
    <property type="evidence" value="ECO:0007669"/>
    <property type="project" value="InterPro"/>
</dbReference>
<keyword evidence="2" id="KW-0805">Transcription regulation</keyword>
<reference evidence="6 7" key="1">
    <citation type="submission" date="2020-07" db="EMBL/GenBank/DDBJ databases">
        <title>Alkalicella. sp. LB2 genome.</title>
        <authorList>
            <person name="Postec A."/>
            <person name="Quemeneur M."/>
        </authorList>
    </citation>
    <scope>NUCLEOTIDE SEQUENCE [LARGE SCALE GENOMIC DNA]</scope>
    <source>
        <strain evidence="6 7">LB2</strain>
    </source>
</reference>
<evidence type="ECO:0000256" key="3">
    <source>
        <dbReference type="ARBA" id="ARBA00023125"/>
    </source>
</evidence>
<evidence type="ECO:0000313" key="7">
    <source>
        <dbReference type="Proteomes" id="UP000516160"/>
    </source>
</evidence>
<dbReference type="InterPro" id="IPR047057">
    <property type="entry name" value="MerR_fam"/>
</dbReference>
<name>A0A7G9WCS6_ALKCA</name>
<dbReference type="EMBL" id="CP058559">
    <property type="protein sequence ID" value="QNO16488.1"/>
    <property type="molecule type" value="Genomic_DNA"/>
</dbReference>
<keyword evidence="3" id="KW-0238">DNA-binding</keyword>
<accession>A0A7G9WCS6</accession>
<keyword evidence="4" id="KW-0804">Transcription</keyword>
<evidence type="ECO:0000259" key="5">
    <source>
        <dbReference type="PROSITE" id="PS50937"/>
    </source>
</evidence>